<dbReference type="RefSeq" id="WP_275657095.1">
    <property type="nucleotide sequence ID" value="NZ_CANMLA010000008.1"/>
</dbReference>
<gene>
    <name evidence="1" type="ORF">Q4568_00145</name>
</gene>
<organism evidence="1 2">
    <name type="scientific">Photobacterium sanguinicancri</name>
    <dbReference type="NCBI Taxonomy" id="875932"/>
    <lineage>
        <taxon>Bacteria</taxon>
        <taxon>Pseudomonadati</taxon>
        <taxon>Pseudomonadota</taxon>
        <taxon>Gammaproteobacteria</taxon>
        <taxon>Vibrionales</taxon>
        <taxon>Vibrionaceae</taxon>
        <taxon>Photobacterium</taxon>
    </lineage>
</organism>
<dbReference type="AlphaFoldDB" id="A0AAW7XXR0"/>
<dbReference type="EMBL" id="JAUOPU010000001">
    <property type="protein sequence ID" value="MDO6540916.1"/>
    <property type="molecule type" value="Genomic_DNA"/>
</dbReference>
<reference evidence="1" key="1">
    <citation type="submission" date="2023-07" db="EMBL/GenBank/DDBJ databases">
        <title>Genome content predicts the carbon catabolic preferences of heterotrophic bacteria.</title>
        <authorList>
            <person name="Gralka M."/>
        </authorList>
    </citation>
    <scope>NUCLEOTIDE SEQUENCE</scope>
    <source>
        <strain evidence="1">G2M05</strain>
    </source>
</reference>
<evidence type="ECO:0000313" key="1">
    <source>
        <dbReference type="EMBL" id="MDO6540916.1"/>
    </source>
</evidence>
<dbReference type="PROSITE" id="PS51257">
    <property type="entry name" value="PROKAR_LIPOPROTEIN"/>
    <property type="match status" value="1"/>
</dbReference>
<protein>
    <submittedName>
        <fullName evidence="1">Uncharacterized protein</fullName>
    </submittedName>
</protein>
<accession>A0AAW7XXR0</accession>
<dbReference type="Proteomes" id="UP001170624">
    <property type="component" value="Unassembled WGS sequence"/>
</dbReference>
<sequence>MAKMMEGSEVISVTSPCFSGAGCSQSHCGLLSGMLFIGAKLAL</sequence>
<name>A0AAW7XXR0_9GAMM</name>
<comment type="caution">
    <text evidence="1">The sequence shown here is derived from an EMBL/GenBank/DDBJ whole genome shotgun (WGS) entry which is preliminary data.</text>
</comment>
<proteinExistence type="predicted"/>
<evidence type="ECO:0000313" key="2">
    <source>
        <dbReference type="Proteomes" id="UP001170624"/>
    </source>
</evidence>